<dbReference type="EMBL" id="BONR01000001">
    <property type="protein sequence ID" value="GIG53547.1"/>
    <property type="molecule type" value="Genomic_DNA"/>
</dbReference>
<evidence type="ECO:0000256" key="5">
    <source>
        <dbReference type="ARBA" id="ARBA00023136"/>
    </source>
</evidence>
<keyword evidence="5 6" id="KW-0472">Membrane</keyword>
<feature type="transmembrane region" description="Helical" evidence="6">
    <location>
        <begin position="212"/>
        <end position="234"/>
    </location>
</feature>
<feature type="transmembrane region" description="Helical" evidence="6">
    <location>
        <begin position="324"/>
        <end position="346"/>
    </location>
</feature>
<dbReference type="RefSeq" id="WP_203653001.1">
    <property type="nucleotide sequence ID" value="NZ_BONR01000001.1"/>
</dbReference>
<feature type="transmembrane region" description="Helical" evidence="6">
    <location>
        <begin position="70"/>
        <end position="90"/>
    </location>
</feature>
<organism evidence="7 8">
    <name type="scientific">Demequina activiva</name>
    <dbReference type="NCBI Taxonomy" id="1582364"/>
    <lineage>
        <taxon>Bacteria</taxon>
        <taxon>Bacillati</taxon>
        <taxon>Actinomycetota</taxon>
        <taxon>Actinomycetes</taxon>
        <taxon>Micrococcales</taxon>
        <taxon>Demequinaceae</taxon>
        <taxon>Demequina</taxon>
    </lineage>
</organism>
<keyword evidence="4 6" id="KW-1133">Transmembrane helix</keyword>
<feature type="transmembrane region" description="Helical" evidence="6">
    <location>
        <begin position="398"/>
        <end position="416"/>
    </location>
</feature>
<feature type="transmembrane region" description="Helical" evidence="6">
    <location>
        <begin position="128"/>
        <end position="152"/>
    </location>
</feature>
<feature type="transmembrane region" description="Helical" evidence="6">
    <location>
        <begin position="29"/>
        <end position="50"/>
    </location>
</feature>
<evidence type="ECO:0000256" key="4">
    <source>
        <dbReference type="ARBA" id="ARBA00022989"/>
    </source>
</evidence>
<dbReference type="Pfam" id="PF02653">
    <property type="entry name" value="BPD_transp_2"/>
    <property type="match status" value="1"/>
</dbReference>
<dbReference type="PANTHER" id="PTHR43370">
    <property type="entry name" value="SUGAR ABC TRANSPORTER INTEGRAL MEMBRANE PROTEIN-RELATED"/>
    <property type="match status" value="1"/>
</dbReference>
<dbReference type="PANTHER" id="PTHR43370:SF1">
    <property type="entry name" value="GUANOSINE ABC TRANSPORTER PERMEASE PROTEIN NUPQ"/>
    <property type="match status" value="1"/>
</dbReference>
<dbReference type="GO" id="GO:0005886">
    <property type="term" value="C:plasma membrane"/>
    <property type="evidence" value="ECO:0007669"/>
    <property type="project" value="UniProtKB-SubCell"/>
</dbReference>
<evidence type="ECO:0000256" key="2">
    <source>
        <dbReference type="ARBA" id="ARBA00022475"/>
    </source>
</evidence>
<proteinExistence type="predicted"/>
<comment type="caution">
    <text evidence="7">The sequence shown here is derived from an EMBL/GenBank/DDBJ whole genome shotgun (WGS) entry which is preliminary data.</text>
</comment>
<evidence type="ECO:0000256" key="1">
    <source>
        <dbReference type="ARBA" id="ARBA00004651"/>
    </source>
</evidence>
<keyword evidence="2" id="KW-1003">Cell membrane</keyword>
<dbReference type="CDD" id="cd06580">
    <property type="entry name" value="TM_PBP1_transp_TpRbsC_like"/>
    <property type="match status" value="1"/>
</dbReference>
<protein>
    <submittedName>
        <fullName evidence="7">ABC transporter permease</fullName>
    </submittedName>
</protein>
<feature type="transmembrane region" description="Helical" evidence="6">
    <location>
        <begin position="102"/>
        <end position="122"/>
    </location>
</feature>
<keyword evidence="8" id="KW-1185">Reference proteome</keyword>
<comment type="subcellular location">
    <subcellularLocation>
        <location evidence="1">Cell membrane</location>
        <topology evidence="1">Multi-pass membrane protein</topology>
    </subcellularLocation>
</comment>
<feature type="transmembrane region" description="Helical" evidence="6">
    <location>
        <begin position="186"/>
        <end position="205"/>
    </location>
</feature>
<keyword evidence="3 6" id="KW-0812">Transmembrane</keyword>
<feature type="transmembrane region" description="Helical" evidence="6">
    <location>
        <begin position="273"/>
        <end position="290"/>
    </location>
</feature>
<name>A0A919UFD1_9MICO</name>
<evidence type="ECO:0000313" key="8">
    <source>
        <dbReference type="Proteomes" id="UP000652354"/>
    </source>
</evidence>
<sequence length="431" mass="44624">MSTTAVDTATAPGSGSDAVPRTKSWRATIGLGIVAALSLLVFGLGTPAGVQTTFTVSSSTDFITLPSITVPAKAAAVTLSIIALLLVGWVAYRANQYRKVGIWLPIVFGMVVMGALLTWAGADRSGTTIQLTGLLTSALFLAVPLVFGALAGTLCERSGIINIAIEGQLLAGAFLAALVASAVGNAYVGLIAAPIAGGIVGWLLAVFSTKYWVNQIVVGVVLNLLVLGLTSFFFSTVMSDNPELNQPLNMPDLAIPLLSGIPVIGPVLFDQNLLVYIMYAAVIVIQIMLFRSRWGLRVRAVGEHPKAADTVGIKVNRTRVRNTVLGGAVAGLGGAFFTVASGLAFGKEMTAGKGYIALAAMILGRWSPKGALAAALLFGFADALRVQLGIIGSDIPSQFLAMTPYLATIFAVAGLVGHSRPPAAEGIPYKK</sequence>
<evidence type="ECO:0000256" key="6">
    <source>
        <dbReference type="SAM" id="Phobius"/>
    </source>
</evidence>
<evidence type="ECO:0000313" key="7">
    <source>
        <dbReference type="EMBL" id="GIG53547.1"/>
    </source>
</evidence>
<dbReference type="GO" id="GO:0022857">
    <property type="term" value="F:transmembrane transporter activity"/>
    <property type="evidence" value="ECO:0007669"/>
    <property type="project" value="InterPro"/>
</dbReference>
<feature type="transmembrane region" description="Helical" evidence="6">
    <location>
        <begin position="366"/>
        <end position="386"/>
    </location>
</feature>
<evidence type="ECO:0000256" key="3">
    <source>
        <dbReference type="ARBA" id="ARBA00022692"/>
    </source>
</evidence>
<dbReference type="AlphaFoldDB" id="A0A919UFD1"/>
<gene>
    <name evidence="7" type="ORF">Dac01nite_02990</name>
</gene>
<accession>A0A919UFD1</accession>
<dbReference type="InterPro" id="IPR001851">
    <property type="entry name" value="ABC_transp_permease"/>
</dbReference>
<feature type="transmembrane region" description="Helical" evidence="6">
    <location>
        <begin position="159"/>
        <end position="180"/>
    </location>
</feature>
<dbReference type="Proteomes" id="UP000652354">
    <property type="component" value="Unassembled WGS sequence"/>
</dbReference>
<reference evidence="7" key="1">
    <citation type="submission" date="2021-01" db="EMBL/GenBank/DDBJ databases">
        <title>Whole genome shotgun sequence of Demequina activiva NBRC 110675.</title>
        <authorList>
            <person name="Komaki H."/>
            <person name="Tamura T."/>
        </authorList>
    </citation>
    <scope>NUCLEOTIDE SEQUENCE</scope>
    <source>
        <strain evidence="7">NBRC 110675</strain>
    </source>
</reference>